<proteinExistence type="inferred from homology"/>
<sequence>MFHHHRFDPSSSGHLWPRATSSSSTRQKSSIRQKVHHCHLLLCASKDLIHPGPCNTWRLWVWHTLLASEVSSGTSTRAFLQLHNWQRTPPRRVFATFHEDKPCACSYANSARSRPIITGHVYQKFYTQFVHARCTVCKTSSSIPTLCLLCGTFLCCNSECCRRPLGENGQMVGEVTQHAQVCGFGTCVFLQLSNSLVHIVADGFITCWGSLYLDGHGEEEYNLSRPLHISEVRLHQLTQLIREVSFDFESRLKWKKVILV</sequence>
<evidence type="ECO:0000259" key="3">
    <source>
        <dbReference type="Pfam" id="PF18995"/>
    </source>
</evidence>
<keyword evidence="5" id="KW-1185">Reference proteome</keyword>
<feature type="domain" description="E3 ubiquitin-protein ligase UBR-like C-terminal" evidence="3">
    <location>
        <begin position="121"/>
        <end position="240"/>
    </location>
</feature>
<dbReference type="PANTHER" id="PTHR21497:SF24">
    <property type="entry name" value="E3 UBIQUITIN-PROTEIN LIGASE UBR1"/>
    <property type="match status" value="1"/>
</dbReference>
<dbReference type="InterPro" id="IPR039164">
    <property type="entry name" value="UBR1-like"/>
</dbReference>
<reference evidence="4 5" key="1">
    <citation type="submission" date="2024-02" db="EMBL/GenBank/DDBJ databases">
        <authorList>
            <person name="Chen Y."/>
            <person name="Shah S."/>
            <person name="Dougan E. K."/>
            <person name="Thang M."/>
            <person name="Chan C."/>
        </authorList>
    </citation>
    <scope>NUCLEOTIDE SEQUENCE [LARGE SCALE GENOMIC DNA]</scope>
</reference>
<accession>A0ABP0RLB6</accession>
<gene>
    <name evidence="4" type="ORF">CCMP2556_LOCUS47457</name>
</gene>
<dbReference type="Proteomes" id="UP001642484">
    <property type="component" value="Unassembled WGS sequence"/>
</dbReference>
<dbReference type="Pfam" id="PF18995">
    <property type="entry name" value="PRT6_C"/>
    <property type="match status" value="1"/>
</dbReference>
<evidence type="ECO:0000313" key="5">
    <source>
        <dbReference type="Proteomes" id="UP001642484"/>
    </source>
</evidence>
<protein>
    <recommendedName>
        <fullName evidence="1">E3 ubiquitin-protein ligase</fullName>
        <ecNumber evidence="1">2.3.2.27</ecNumber>
    </recommendedName>
</protein>
<feature type="region of interest" description="Disordered" evidence="2">
    <location>
        <begin position="1"/>
        <end position="29"/>
    </location>
</feature>
<comment type="catalytic activity">
    <reaction evidence="1">
        <text>S-ubiquitinyl-[E2 ubiquitin-conjugating enzyme]-L-cysteine + [acceptor protein]-L-lysine = [E2 ubiquitin-conjugating enzyme]-L-cysteine + N(6)-ubiquitinyl-[acceptor protein]-L-lysine.</text>
        <dbReference type="EC" id="2.3.2.27"/>
    </reaction>
</comment>
<dbReference type="EC" id="2.3.2.27" evidence="1"/>
<comment type="pathway">
    <text evidence="1">Protein modification; protein ubiquitination.</text>
</comment>
<evidence type="ECO:0000313" key="4">
    <source>
        <dbReference type="EMBL" id="CAK9100448.1"/>
    </source>
</evidence>
<keyword evidence="1" id="KW-0833">Ubl conjugation pathway</keyword>
<keyword evidence="1" id="KW-0808">Transferase</keyword>
<dbReference type="EMBL" id="CAXAMN010026073">
    <property type="protein sequence ID" value="CAK9100448.1"/>
    <property type="molecule type" value="Genomic_DNA"/>
</dbReference>
<dbReference type="PANTHER" id="PTHR21497">
    <property type="entry name" value="UBIQUITIN LIGASE E3 ALPHA-RELATED"/>
    <property type="match status" value="1"/>
</dbReference>
<comment type="similarity">
    <text evidence="1">Belongs to the E3 ubiquitin-protein ligase UBR1-like family.</text>
</comment>
<comment type="function">
    <text evidence="1">Ubiquitin ligase protein which is a component of the N-end rule pathway. Recognizes and binds to proteins bearing specific N-terminal residues that are destabilizing according to the N-end rule, leading to their ubiquitination and subsequent degradation.</text>
</comment>
<evidence type="ECO:0000256" key="2">
    <source>
        <dbReference type="SAM" id="MobiDB-lite"/>
    </source>
</evidence>
<evidence type="ECO:0000256" key="1">
    <source>
        <dbReference type="RuleBase" id="RU366018"/>
    </source>
</evidence>
<keyword evidence="1" id="KW-0479">Metal-binding</keyword>
<name>A0ABP0RLB6_9DINO</name>
<organism evidence="4 5">
    <name type="scientific">Durusdinium trenchii</name>
    <dbReference type="NCBI Taxonomy" id="1381693"/>
    <lineage>
        <taxon>Eukaryota</taxon>
        <taxon>Sar</taxon>
        <taxon>Alveolata</taxon>
        <taxon>Dinophyceae</taxon>
        <taxon>Suessiales</taxon>
        <taxon>Symbiodiniaceae</taxon>
        <taxon>Durusdinium</taxon>
    </lineage>
</organism>
<dbReference type="InterPro" id="IPR044046">
    <property type="entry name" value="E3_ligase_UBR-like_C"/>
</dbReference>
<keyword evidence="1" id="KW-0862">Zinc</keyword>
<comment type="caution">
    <text evidence="4">The sequence shown here is derived from an EMBL/GenBank/DDBJ whole genome shotgun (WGS) entry which is preliminary data.</text>
</comment>
<keyword evidence="1" id="KW-0863">Zinc-finger</keyword>